<dbReference type="GO" id="GO:0005737">
    <property type="term" value="C:cytoplasm"/>
    <property type="evidence" value="ECO:0007669"/>
    <property type="project" value="TreeGrafter"/>
</dbReference>
<name>A0A926RU31_9BACL</name>
<comment type="pathway">
    <text evidence="1">Cofactor biosynthesis; thiamine diphosphate biosynthesis.</text>
</comment>
<dbReference type="InterPro" id="IPR036206">
    <property type="entry name" value="ThiamineP_synth_sf"/>
</dbReference>
<dbReference type="InterPro" id="IPR022998">
    <property type="entry name" value="ThiamineP_synth_TenI"/>
</dbReference>
<protein>
    <submittedName>
        <fullName evidence="4">Thiamine phosphate synthase</fullName>
    </submittedName>
</protein>
<evidence type="ECO:0000256" key="2">
    <source>
        <dbReference type="ARBA" id="ARBA00022977"/>
    </source>
</evidence>
<dbReference type="PANTHER" id="PTHR20857:SF22">
    <property type="entry name" value="THIAZOLE TAUTOMERASE"/>
    <property type="match status" value="1"/>
</dbReference>
<feature type="domain" description="Thiamine phosphate synthase/TenI" evidence="3">
    <location>
        <begin position="9"/>
        <end position="183"/>
    </location>
</feature>
<dbReference type="GO" id="GO:0009228">
    <property type="term" value="P:thiamine biosynthetic process"/>
    <property type="evidence" value="ECO:0007669"/>
    <property type="project" value="UniProtKB-KW"/>
</dbReference>
<reference evidence="4" key="1">
    <citation type="submission" date="2020-09" db="EMBL/GenBank/DDBJ databases">
        <title>A novel bacterium of genus Hazenella, isolated from South China Sea.</title>
        <authorList>
            <person name="Huang H."/>
            <person name="Mo K."/>
            <person name="Hu Y."/>
        </authorList>
    </citation>
    <scope>NUCLEOTIDE SEQUENCE</scope>
    <source>
        <strain evidence="4">IB182357</strain>
    </source>
</reference>
<dbReference type="EMBL" id="JACXAH010000008">
    <property type="protein sequence ID" value="MBD1372077.1"/>
    <property type="molecule type" value="Genomic_DNA"/>
</dbReference>
<dbReference type="GO" id="GO:0004789">
    <property type="term" value="F:thiamine-phosphate diphosphorylase activity"/>
    <property type="evidence" value="ECO:0007669"/>
    <property type="project" value="TreeGrafter"/>
</dbReference>
<comment type="caution">
    <text evidence="4">The sequence shown here is derived from an EMBL/GenBank/DDBJ whole genome shotgun (WGS) entry which is preliminary data.</text>
</comment>
<proteinExistence type="predicted"/>
<evidence type="ECO:0000313" key="5">
    <source>
        <dbReference type="Proteomes" id="UP000661691"/>
    </source>
</evidence>
<evidence type="ECO:0000259" key="3">
    <source>
        <dbReference type="Pfam" id="PF02581"/>
    </source>
</evidence>
<dbReference type="PANTHER" id="PTHR20857">
    <property type="entry name" value="THIAMINE-PHOSPHATE PYROPHOSPHORYLASE"/>
    <property type="match status" value="1"/>
</dbReference>
<keyword evidence="5" id="KW-1185">Reference proteome</keyword>
<dbReference type="Proteomes" id="UP000661691">
    <property type="component" value="Unassembled WGS sequence"/>
</dbReference>
<dbReference type="AlphaFoldDB" id="A0A926RU31"/>
<dbReference type="Pfam" id="PF02581">
    <property type="entry name" value="TMP-TENI"/>
    <property type="match status" value="1"/>
</dbReference>
<organism evidence="4 5">
    <name type="scientific">Polycladospora coralii</name>
    <dbReference type="NCBI Taxonomy" id="2771432"/>
    <lineage>
        <taxon>Bacteria</taxon>
        <taxon>Bacillati</taxon>
        <taxon>Bacillota</taxon>
        <taxon>Bacilli</taxon>
        <taxon>Bacillales</taxon>
        <taxon>Thermoactinomycetaceae</taxon>
        <taxon>Polycladospora</taxon>
    </lineage>
</organism>
<dbReference type="InterPro" id="IPR013785">
    <property type="entry name" value="Aldolase_TIM"/>
</dbReference>
<dbReference type="RefSeq" id="WP_191141851.1">
    <property type="nucleotide sequence ID" value="NZ_JACXAH010000008.1"/>
</dbReference>
<gene>
    <name evidence="4" type="ORF">IC620_06850</name>
</gene>
<evidence type="ECO:0000313" key="4">
    <source>
        <dbReference type="EMBL" id="MBD1372077.1"/>
    </source>
</evidence>
<keyword evidence="2" id="KW-0784">Thiamine biosynthesis</keyword>
<dbReference type="SUPFAM" id="SSF51391">
    <property type="entry name" value="Thiamin phosphate synthase"/>
    <property type="match status" value="1"/>
</dbReference>
<accession>A0A926RU31</accession>
<dbReference type="CDD" id="cd00564">
    <property type="entry name" value="TMP_TenI"/>
    <property type="match status" value="1"/>
</dbReference>
<evidence type="ECO:0000256" key="1">
    <source>
        <dbReference type="ARBA" id="ARBA00004948"/>
    </source>
</evidence>
<sequence>MKKIPQLHAITTGEQDIIDLIAIIEVIHPYVDAIHLREKERNASDLQEILLTLRQKGVPLQKMIVNDRADVASAFQVRGVQLAYHSLDVCYVKPCFPNLLIGKSVHSVAEGKQAEGDGADYVLFGHIFSSSSKPGKKAQGLCQLERLVAEVRVPVIAIGGISPKRACEVMRIGSAGIAVMSGIFKHPYPQQAAQMYKKILVNGDENGARKL</sequence>
<dbReference type="Gene3D" id="3.20.20.70">
    <property type="entry name" value="Aldolase class I"/>
    <property type="match status" value="1"/>
</dbReference>